<dbReference type="NCBIfam" id="NF008292">
    <property type="entry name" value="PRK11072.1"/>
    <property type="match status" value="1"/>
</dbReference>
<dbReference type="InterPro" id="IPR043519">
    <property type="entry name" value="NT_sf"/>
</dbReference>
<sequence length="972" mass="110946">MDQLSLDFLPVELAEQLASHWTSIRLAAEEQGLALDAAIQLRAVEQGELGKQLAMAMVGSEFFIDQCRRNPAMLMTLLQRDLLHRKVNAVELRGSLAKFLAEVEDFDQLCRAIRQFRNRQMCRIIFRDFNRLASMQDTTAELSALADCCIDLSLQWLYQRQCADMGTPVNEAGMPQRMVVVGMGKLGAGELNLSSDIDLIFAFPERGQTRGGKKEIDNQTFFLKLGQQLIKALDQHTADGFVFRVDMRLRPWGQSGALALNFDAFEAYYRDHGREWERYAMIKARIVAGDMLNGEQLMGMLRPFVYRKYVDYSVIDALRSMKQMITREVARRGLNNDVKLGSGGIREIEFIAQVFQLIRGGRDVELQDRRLLRNLKLLKEYEYLPAEAVDELDAAYRFLRNSEHVIQGYQDKQTQALPMEEIHRLRHAVVMGFSDWQSYSEALDIHRSAVAMHFKYLIADPDEDQQNDEVGKEWGDIWLGIAEQQQAVEWLHRHGFDEVDDAWRQLCLLRDSKRVQMMQEAGRKRLDAFMPRLLAAVSEQENASALLLRMIPFVEAVLRRSAYMVLLMENPQALEQLVILCAASRWIAKQLADRPALLDELLNVESLYTVPDKQTLADELRTQLLRLPEDDLEGQMDVLRYFRSAHVLHVMASEVTGRLPLMKVSDYLTFIAEVILQQVIDLAWAAMTLKHGRPQRQGGGACDPGFIIVGYGKLGGLEMGHASDLDLVFLHDGDIMADTDGDKPISGQVFFTRLGQKIIHFLTTTTTQGELYEVDMRLRPSGNSGLLVSSLAAFERYEKNDAWTWEHQALVRSRAVAGDQQLMARFESLRRELLCQSRDPAKLRSEVTAMRHKMSEHLLPKGAKDHSTEVFHLKHGSGGIVDIEFMVQFAVLALAHRHNELAEWSDNIRILETLSQSQLLFGDKTEAIAEAYKAYRASSHRLAVQQRENTVSTDQYVEERKLVTDMWQQYLS</sequence>
<feature type="region of interest" description="Adenylyl removase" evidence="7">
    <location>
        <begin position="1"/>
        <end position="462"/>
    </location>
</feature>
<evidence type="ECO:0000256" key="6">
    <source>
        <dbReference type="ARBA" id="ARBA00023268"/>
    </source>
</evidence>
<dbReference type="InterPro" id="IPR013546">
    <property type="entry name" value="PII_UdlTrfase/GS_AdlTrfase"/>
</dbReference>
<feature type="region of interest" description="Adenylyl transferase" evidence="7">
    <location>
        <begin position="471"/>
        <end position="972"/>
    </location>
</feature>
<evidence type="ECO:0000256" key="7">
    <source>
        <dbReference type="HAMAP-Rule" id="MF_00802"/>
    </source>
</evidence>
<proteinExistence type="inferred from homology"/>
<keyword evidence="5 7" id="KW-0460">Magnesium</keyword>
<name>A0ABM9AHY8_9GAMM</name>
<feature type="domain" description="PII-uridylyltransferase/Glutamine-synthetase adenylyltransferase" evidence="9">
    <location>
        <begin position="319"/>
        <end position="457"/>
    </location>
</feature>
<dbReference type="RefSeq" id="WP_237445529.1">
    <property type="nucleotide sequence ID" value="NZ_CAKLPX010000004.1"/>
</dbReference>
<dbReference type="EMBL" id="CAKLPX010000004">
    <property type="protein sequence ID" value="CAH0992842.1"/>
    <property type="molecule type" value="Genomic_DNA"/>
</dbReference>
<dbReference type="Gene3D" id="3.30.460.10">
    <property type="entry name" value="Beta Polymerase, domain 2"/>
    <property type="match status" value="2"/>
</dbReference>
<dbReference type="InterPro" id="IPR023057">
    <property type="entry name" value="GlnE"/>
</dbReference>
<keyword evidence="1 7" id="KW-0808">Transferase</keyword>
<gene>
    <name evidence="7 10" type="primary">glnE</name>
    <name evidence="10" type="ORF">SIN8267_02979</name>
</gene>
<keyword evidence="6 7" id="KW-0511">Multifunctional enzyme</keyword>
<dbReference type="CDD" id="cd05401">
    <property type="entry name" value="NT_GlnE_GlnD_like"/>
    <property type="match status" value="2"/>
</dbReference>
<evidence type="ECO:0000313" key="11">
    <source>
        <dbReference type="Proteomes" id="UP000838100"/>
    </source>
</evidence>
<dbReference type="EC" id="2.7.7.42" evidence="7"/>
<dbReference type="Proteomes" id="UP000838100">
    <property type="component" value="Unassembled WGS sequence"/>
</dbReference>
<dbReference type="SUPFAM" id="SSF81301">
    <property type="entry name" value="Nucleotidyltransferase"/>
    <property type="match status" value="2"/>
</dbReference>
<dbReference type="Pfam" id="PF08335">
    <property type="entry name" value="GlnD_UR_UTase"/>
    <property type="match status" value="2"/>
</dbReference>
<dbReference type="EC" id="2.7.7.89" evidence="7"/>
<evidence type="ECO:0000313" key="10">
    <source>
        <dbReference type="EMBL" id="CAH0992842.1"/>
    </source>
</evidence>
<evidence type="ECO:0000259" key="9">
    <source>
        <dbReference type="Pfam" id="PF08335"/>
    </source>
</evidence>
<comment type="caution">
    <text evidence="10">The sequence shown here is derived from an EMBL/GenBank/DDBJ whole genome shotgun (WGS) entry which is preliminary data.</text>
</comment>
<comment type="catalytic activity">
    <reaction evidence="7">
        <text>[glutamine synthetase]-O(4)-(5'-adenylyl)-L-tyrosine + phosphate = [glutamine synthetase]-L-tyrosine + ADP</text>
        <dbReference type="Rhea" id="RHEA:43716"/>
        <dbReference type="Rhea" id="RHEA-COMP:10660"/>
        <dbReference type="Rhea" id="RHEA-COMP:10661"/>
        <dbReference type="ChEBI" id="CHEBI:43474"/>
        <dbReference type="ChEBI" id="CHEBI:46858"/>
        <dbReference type="ChEBI" id="CHEBI:83624"/>
        <dbReference type="ChEBI" id="CHEBI:456216"/>
        <dbReference type="EC" id="2.7.7.89"/>
    </reaction>
</comment>
<feature type="domain" description="Glutamate-ammonia ligase adenylyltransferase repeated" evidence="8">
    <location>
        <begin position="51"/>
        <end position="294"/>
    </location>
</feature>
<evidence type="ECO:0000256" key="5">
    <source>
        <dbReference type="ARBA" id="ARBA00022842"/>
    </source>
</evidence>
<comment type="catalytic activity">
    <reaction evidence="7">
        <text>[glutamine synthetase]-L-tyrosine + ATP = [glutamine synthetase]-O(4)-(5'-adenylyl)-L-tyrosine + diphosphate</text>
        <dbReference type="Rhea" id="RHEA:18589"/>
        <dbReference type="Rhea" id="RHEA-COMP:10660"/>
        <dbReference type="Rhea" id="RHEA-COMP:10661"/>
        <dbReference type="ChEBI" id="CHEBI:30616"/>
        <dbReference type="ChEBI" id="CHEBI:33019"/>
        <dbReference type="ChEBI" id="CHEBI:46858"/>
        <dbReference type="ChEBI" id="CHEBI:83624"/>
        <dbReference type="EC" id="2.7.7.42"/>
    </reaction>
</comment>
<keyword evidence="3 7" id="KW-0547">Nucleotide-binding</keyword>
<evidence type="ECO:0000259" key="8">
    <source>
        <dbReference type="Pfam" id="PF03710"/>
    </source>
</evidence>
<dbReference type="Gene3D" id="1.20.120.1510">
    <property type="match status" value="1"/>
</dbReference>
<evidence type="ECO:0000256" key="1">
    <source>
        <dbReference type="ARBA" id="ARBA00022679"/>
    </source>
</evidence>
<dbReference type="Gene3D" id="1.20.120.330">
    <property type="entry name" value="Nucleotidyltransferases domain 2"/>
    <property type="match status" value="2"/>
</dbReference>
<dbReference type="PANTHER" id="PTHR30621">
    <property type="entry name" value="GLUTAMINE SYNTHETASE ADENYLYLTRANSFERASE"/>
    <property type="match status" value="1"/>
</dbReference>
<organism evidence="10 11">
    <name type="scientific">Sinobacterium norvegicum</name>
    <dbReference type="NCBI Taxonomy" id="1641715"/>
    <lineage>
        <taxon>Bacteria</taxon>
        <taxon>Pseudomonadati</taxon>
        <taxon>Pseudomonadota</taxon>
        <taxon>Gammaproteobacteria</taxon>
        <taxon>Cellvibrionales</taxon>
        <taxon>Spongiibacteraceae</taxon>
        <taxon>Sinobacterium</taxon>
    </lineage>
</organism>
<feature type="domain" description="Glutamate-ammonia ligase adenylyltransferase repeated" evidence="8">
    <location>
        <begin position="574"/>
        <end position="827"/>
    </location>
</feature>
<accession>A0ABM9AHY8</accession>
<evidence type="ECO:0000256" key="3">
    <source>
        <dbReference type="ARBA" id="ARBA00022741"/>
    </source>
</evidence>
<keyword evidence="4 7" id="KW-0067">ATP-binding</keyword>
<dbReference type="InterPro" id="IPR005190">
    <property type="entry name" value="GlnE_rpt_dom"/>
</dbReference>
<feature type="domain" description="PII-uridylyltransferase/Glutamine-synthetase adenylyltransferase" evidence="9">
    <location>
        <begin position="849"/>
        <end position="950"/>
    </location>
</feature>
<comment type="function">
    <text evidence="7">Involved in the regulation of glutamine synthetase GlnA, a key enzyme in the process to assimilate ammonia. When cellular nitrogen levels are high, the C-terminal adenylyl transferase (AT) inactivates GlnA by covalent transfer of an adenylyl group from ATP to specific tyrosine residue of GlnA, thus reducing its activity. Conversely, when nitrogen levels are low, the N-terminal adenylyl removase (AR) activates GlnA by removing the adenylyl group by phosphorolysis, increasing its activity. The regulatory region of GlnE binds the signal transduction protein PII (GlnB) which indicates the nitrogen status of the cell.</text>
</comment>
<reference evidence="10" key="1">
    <citation type="submission" date="2021-12" db="EMBL/GenBank/DDBJ databases">
        <authorList>
            <person name="Rodrigo-Torres L."/>
            <person name="Arahal R. D."/>
            <person name="Lucena T."/>
        </authorList>
    </citation>
    <scope>NUCLEOTIDE SEQUENCE</scope>
    <source>
        <strain evidence="10">CECT 8267</strain>
    </source>
</reference>
<comment type="similarity">
    <text evidence="7">Belongs to the GlnE family.</text>
</comment>
<comment type="cofactor">
    <cofactor evidence="7">
        <name>Mg(2+)</name>
        <dbReference type="ChEBI" id="CHEBI:18420"/>
    </cofactor>
</comment>
<evidence type="ECO:0000256" key="2">
    <source>
        <dbReference type="ARBA" id="ARBA00022695"/>
    </source>
</evidence>
<keyword evidence="2 7" id="KW-0548">Nucleotidyltransferase</keyword>
<dbReference type="PANTHER" id="PTHR30621:SF0">
    <property type="entry name" value="BIFUNCTIONAL GLUTAMINE SYNTHETASE ADENYLYLTRANSFERASE_ADENYLYL-REMOVING ENZYME"/>
    <property type="match status" value="1"/>
</dbReference>
<dbReference type="GO" id="GO:0016779">
    <property type="term" value="F:nucleotidyltransferase activity"/>
    <property type="evidence" value="ECO:0007669"/>
    <property type="project" value="UniProtKB-KW"/>
</dbReference>
<keyword evidence="11" id="KW-1185">Reference proteome</keyword>
<dbReference type="SUPFAM" id="SSF81593">
    <property type="entry name" value="Nucleotidyltransferase substrate binding subunit/domain"/>
    <property type="match status" value="2"/>
</dbReference>
<dbReference type="HAMAP" id="MF_00802">
    <property type="entry name" value="GlnE"/>
    <property type="match status" value="1"/>
</dbReference>
<dbReference type="Pfam" id="PF03710">
    <property type="entry name" value="GlnE"/>
    <property type="match status" value="2"/>
</dbReference>
<evidence type="ECO:0000256" key="4">
    <source>
        <dbReference type="ARBA" id="ARBA00022840"/>
    </source>
</evidence>
<protein>
    <recommendedName>
        <fullName evidence="7">Bifunctional glutamine synthetase adenylyltransferase/adenylyl-removing enzyme</fullName>
    </recommendedName>
    <alternativeName>
        <fullName evidence="7">ATP:glutamine synthetase adenylyltransferase</fullName>
    </alternativeName>
    <alternativeName>
        <fullName evidence="7">ATase</fullName>
    </alternativeName>
    <domain>
        <recommendedName>
            <fullName evidence="7">Glutamine synthetase adenylyl-L-tyrosine phosphorylase</fullName>
            <ecNumber evidence="7">2.7.7.89</ecNumber>
        </recommendedName>
        <alternativeName>
            <fullName evidence="7">Adenylyl removase</fullName>
            <shortName evidence="7">AR</shortName>
            <shortName evidence="7">AT-N</shortName>
        </alternativeName>
    </domain>
    <domain>
        <recommendedName>
            <fullName evidence="7">Glutamine synthetase adenylyl transferase</fullName>
            <ecNumber evidence="7">2.7.7.42</ecNumber>
        </recommendedName>
        <alternativeName>
            <fullName evidence="7">Adenylyl transferase</fullName>
            <shortName evidence="7">AT</shortName>
            <shortName evidence="7">AT-C</shortName>
        </alternativeName>
    </domain>
</protein>